<dbReference type="InterPro" id="IPR023155">
    <property type="entry name" value="Cyt_c-552/4"/>
</dbReference>
<protein>
    <recommendedName>
        <fullName evidence="1">Cytochrome c-552/4 domain-containing protein</fullName>
    </recommendedName>
</protein>
<feature type="domain" description="Cytochrome c-552/4" evidence="1">
    <location>
        <begin position="93"/>
        <end position="166"/>
    </location>
</feature>
<sequence>MLFYILFKKGERMKQKFVNTLGVILAMILFIACGGSSSDTSKALGSQNVLADGSIDYVDYKGETRNAGDSAAKAEYHTGQGFGNTLFGSAEKKCQNCHNELYDTWESSMHGQSWKDKVFQGKMQDFFRVHMAKIGEDKTAVGGKEYTEAVFVKGASHTCIKCHAPGAYYA</sequence>
<evidence type="ECO:0000313" key="2">
    <source>
        <dbReference type="EMBL" id="CAA6823468.1"/>
    </source>
</evidence>
<dbReference type="Pfam" id="PF13435">
    <property type="entry name" value="Cytochrome_C554"/>
    <property type="match status" value="1"/>
</dbReference>
<reference evidence="2" key="1">
    <citation type="submission" date="2020-01" db="EMBL/GenBank/DDBJ databases">
        <authorList>
            <person name="Meier V. D."/>
            <person name="Meier V D."/>
        </authorList>
    </citation>
    <scope>NUCLEOTIDE SEQUENCE</scope>
    <source>
        <strain evidence="2">HLG_WM_MAG_02</strain>
    </source>
</reference>
<dbReference type="Gene3D" id="1.10.1130.10">
    <property type="entry name" value="Flavocytochrome C3, Chain A"/>
    <property type="match status" value="1"/>
</dbReference>
<evidence type="ECO:0000259" key="1">
    <source>
        <dbReference type="Pfam" id="PF13435"/>
    </source>
</evidence>
<accession>A0A6S6U5K6</accession>
<name>A0A6S6U5K6_9BACT</name>
<proteinExistence type="predicted"/>
<organism evidence="2">
    <name type="scientific">uncultured Sulfurovum sp</name>
    <dbReference type="NCBI Taxonomy" id="269237"/>
    <lineage>
        <taxon>Bacteria</taxon>
        <taxon>Pseudomonadati</taxon>
        <taxon>Campylobacterota</taxon>
        <taxon>Epsilonproteobacteria</taxon>
        <taxon>Campylobacterales</taxon>
        <taxon>Sulfurovaceae</taxon>
        <taxon>Sulfurovum</taxon>
        <taxon>environmental samples</taxon>
    </lineage>
</organism>
<dbReference type="AlphaFoldDB" id="A0A6S6U5K6"/>
<feature type="non-terminal residue" evidence="2">
    <location>
        <position position="170"/>
    </location>
</feature>
<gene>
    <name evidence="2" type="ORF">HELGO_WM22099</name>
</gene>
<dbReference type="InterPro" id="IPR036280">
    <property type="entry name" value="Multihaem_cyt_sf"/>
</dbReference>
<dbReference type="SUPFAM" id="SSF48695">
    <property type="entry name" value="Multiheme cytochromes"/>
    <property type="match status" value="1"/>
</dbReference>
<dbReference type="EMBL" id="CACVAZ010000165">
    <property type="protein sequence ID" value="CAA6823468.1"/>
    <property type="molecule type" value="Genomic_DNA"/>
</dbReference>